<dbReference type="PROSITE" id="PS52050">
    <property type="entry name" value="WYL"/>
    <property type="match status" value="1"/>
</dbReference>
<sequence>MYILEILQQAIKQKRQISYEYDLLGKAQGKRYGDPHAIFTATTKNMNIHIYKQDGVCSDSKPLPGWREYKVKHIINVKILDKHFEVAPGYNPNSSRYINVFEKI</sequence>
<dbReference type="EMBL" id="BMJE01000001">
    <property type="protein sequence ID" value="GGB68701.1"/>
    <property type="molecule type" value="Genomic_DNA"/>
</dbReference>
<accession>A0ABQ1JHQ8</accession>
<dbReference type="Proteomes" id="UP000615760">
    <property type="component" value="Unassembled WGS sequence"/>
</dbReference>
<keyword evidence="2" id="KW-1185">Reference proteome</keyword>
<evidence type="ECO:0000313" key="2">
    <source>
        <dbReference type="Proteomes" id="UP000615760"/>
    </source>
</evidence>
<organism evidence="1 2">
    <name type="scientific">Flavobacterium suaedae</name>
    <dbReference type="NCBI Taxonomy" id="1767027"/>
    <lineage>
        <taxon>Bacteria</taxon>
        <taxon>Pseudomonadati</taxon>
        <taxon>Bacteroidota</taxon>
        <taxon>Flavobacteriia</taxon>
        <taxon>Flavobacteriales</taxon>
        <taxon>Flavobacteriaceae</taxon>
        <taxon>Flavobacterium</taxon>
    </lineage>
</organism>
<gene>
    <name evidence="1" type="ORF">GCM10007424_05910</name>
</gene>
<reference evidence="2" key="1">
    <citation type="journal article" date="2019" name="Int. J. Syst. Evol. Microbiol.">
        <title>The Global Catalogue of Microorganisms (GCM) 10K type strain sequencing project: providing services to taxonomists for standard genome sequencing and annotation.</title>
        <authorList>
            <consortium name="The Broad Institute Genomics Platform"/>
            <consortium name="The Broad Institute Genome Sequencing Center for Infectious Disease"/>
            <person name="Wu L."/>
            <person name="Ma J."/>
        </authorList>
    </citation>
    <scope>NUCLEOTIDE SEQUENCE [LARGE SCALE GENOMIC DNA]</scope>
    <source>
        <strain evidence="2">CGMCC 1.15461</strain>
    </source>
</reference>
<evidence type="ECO:0008006" key="3">
    <source>
        <dbReference type="Google" id="ProtNLM"/>
    </source>
</evidence>
<name>A0ABQ1JHQ8_9FLAO</name>
<proteinExistence type="predicted"/>
<comment type="caution">
    <text evidence="1">The sequence shown here is derived from an EMBL/GenBank/DDBJ whole genome shotgun (WGS) entry which is preliminary data.</text>
</comment>
<protein>
    <recommendedName>
        <fullName evidence="3">WYL domain-containing protein</fullName>
    </recommendedName>
</protein>
<dbReference type="RefSeq" id="WP_188619737.1">
    <property type="nucleotide sequence ID" value="NZ_BMJE01000001.1"/>
</dbReference>
<evidence type="ECO:0000313" key="1">
    <source>
        <dbReference type="EMBL" id="GGB68701.1"/>
    </source>
</evidence>